<proteinExistence type="predicted"/>
<evidence type="ECO:0000259" key="4">
    <source>
        <dbReference type="Pfam" id="PF18962"/>
    </source>
</evidence>
<keyword evidence="1" id="KW-0433">Leucine-rich repeat</keyword>
<dbReference type="Pfam" id="PF18962">
    <property type="entry name" value="Por_Secre_tail"/>
    <property type="match status" value="1"/>
</dbReference>
<keyword evidence="2" id="KW-0732">Signal</keyword>
<accession>A0ABT6XP89</accession>
<dbReference type="EMBL" id="JASGBP010000002">
    <property type="protein sequence ID" value="MDI9256833.1"/>
    <property type="molecule type" value="Genomic_DNA"/>
</dbReference>
<gene>
    <name evidence="5" type="ORF">QHT84_05340</name>
</gene>
<dbReference type="Gene3D" id="3.80.10.10">
    <property type="entry name" value="Ribonuclease Inhibitor"/>
    <property type="match status" value="1"/>
</dbReference>
<evidence type="ECO:0000256" key="1">
    <source>
        <dbReference type="ARBA" id="ARBA00022614"/>
    </source>
</evidence>
<comment type="caution">
    <text evidence="5">The sequence shown here is derived from an EMBL/GenBank/DDBJ whole genome shotgun (WGS) entry which is preliminary data.</text>
</comment>
<name>A0ABT6XP89_9FLAO</name>
<keyword evidence="6" id="KW-1185">Reference proteome</keyword>
<evidence type="ECO:0000256" key="2">
    <source>
        <dbReference type="ARBA" id="ARBA00022729"/>
    </source>
</evidence>
<dbReference type="InterPro" id="IPR026444">
    <property type="entry name" value="Secre_tail"/>
</dbReference>
<dbReference type="RefSeq" id="WP_283238518.1">
    <property type="nucleotide sequence ID" value="NZ_JASGBP010000002.1"/>
</dbReference>
<dbReference type="SUPFAM" id="SSF52058">
    <property type="entry name" value="L domain-like"/>
    <property type="match status" value="1"/>
</dbReference>
<dbReference type="NCBIfam" id="TIGR04183">
    <property type="entry name" value="Por_Secre_tail"/>
    <property type="match status" value="1"/>
</dbReference>
<protein>
    <submittedName>
        <fullName evidence="5">T9SS type A sorting domain-containing protein</fullName>
    </submittedName>
</protein>
<evidence type="ECO:0000256" key="3">
    <source>
        <dbReference type="ARBA" id="ARBA00022737"/>
    </source>
</evidence>
<dbReference type="Proteomes" id="UP001230035">
    <property type="component" value="Unassembled WGS sequence"/>
</dbReference>
<reference evidence="5 6" key="1">
    <citation type="submission" date="2023-05" db="EMBL/GenBank/DDBJ databases">
        <title>Flavobacterium sedimenti sp. nov., isolated from the sediment.</title>
        <authorList>
            <person name="Wu N."/>
        </authorList>
    </citation>
    <scope>NUCLEOTIDE SEQUENCE [LARGE SCALE GENOMIC DNA]</scope>
    <source>
        <strain evidence="5 6">YZ-48</strain>
    </source>
</reference>
<feature type="domain" description="Secretion system C-terminal sorting" evidence="4">
    <location>
        <begin position="237"/>
        <end position="299"/>
    </location>
</feature>
<dbReference type="InterPro" id="IPR050836">
    <property type="entry name" value="SDS22/Internalin_LRR"/>
</dbReference>
<organism evidence="5 6">
    <name type="scientific">Flavobacterium sedimenticola</name>
    <dbReference type="NCBI Taxonomy" id="3043286"/>
    <lineage>
        <taxon>Bacteria</taxon>
        <taxon>Pseudomonadati</taxon>
        <taxon>Bacteroidota</taxon>
        <taxon>Flavobacteriia</taxon>
        <taxon>Flavobacteriales</taxon>
        <taxon>Flavobacteriaceae</taxon>
        <taxon>Flavobacterium</taxon>
    </lineage>
</organism>
<evidence type="ECO:0000313" key="5">
    <source>
        <dbReference type="EMBL" id="MDI9256833.1"/>
    </source>
</evidence>
<dbReference type="InterPro" id="IPR032675">
    <property type="entry name" value="LRR_dom_sf"/>
</dbReference>
<dbReference type="PANTHER" id="PTHR46652">
    <property type="entry name" value="LEUCINE-RICH REPEAT AND IQ DOMAIN-CONTAINING PROTEIN 1-RELATED"/>
    <property type="match status" value="1"/>
</dbReference>
<sequence length="305" mass="33606">MADVNNGIAVDNNYSFIVIDTNGDNEIEVAEALAVYQLDLSNSSITSLSGIEYFANLSWLDCDSNSVSLLPLGSLTNLNGISCRNCGLTSLDGIEDLLHLQSINFSNNPITAVDLQNLPELWRIWGENTLLTSINLCGTQVRFLWIENNPLLTHLYLKNGVVSNDLARYNRQIPPPLHNFEFGNTPLLNYICYDEGEYDAVFYGINFNPTGKTLTTDCNNTCALSVPNTQNTVTFSVYPNPTNGMLNLVLSPQTIVKSGFIYNTVGQKVVTFDTIAIDVGFLPQGTYFLTLETNKGIATESFVKL</sequence>
<evidence type="ECO:0000313" key="6">
    <source>
        <dbReference type="Proteomes" id="UP001230035"/>
    </source>
</evidence>
<dbReference type="PANTHER" id="PTHR46652:SF3">
    <property type="entry name" value="LEUCINE-RICH REPEAT-CONTAINING PROTEIN 9"/>
    <property type="match status" value="1"/>
</dbReference>
<keyword evidence="3" id="KW-0677">Repeat</keyword>